<evidence type="ECO:0000313" key="1">
    <source>
        <dbReference type="EMBL" id="KAK6734656.1"/>
    </source>
</evidence>
<gene>
    <name evidence="1" type="primary">Necator_chrII.g5863</name>
    <name evidence="1" type="ORF">RB195_018070</name>
</gene>
<comment type="caution">
    <text evidence="1">The sequence shown here is derived from an EMBL/GenBank/DDBJ whole genome shotgun (WGS) entry which is preliminary data.</text>
</comment>
<name>A0ABR1C9M9_NECAM</name>
<accession>A0ABR1C9M9</accession>
<sequence>MQKEVPSTSVDQFWIRRSVDDANSLTKCIQDAAKKTLQVLGLRKKFALAFAETISTHDSVYVTRTTGDFSQDKRLRELRRQVERDRENRWTSRGRLAWGLSIWREHVKNLLDRQAPSVRELVHAQRQIYTTVREDSPTESEVHPYSKNEERKIWRRRWNCRRNAEISSPSGIRGITKTIRSISTDEKIISPKDTLP</sequence>
<protein>
    <submittedName>
        <fullName evidence="1">Uncharacterized protein</fullName>
    </submittedName>
</protein>
<proteinExistence type="predicted"/>
<dbReference type="Proteomes" id="UP001303046">
    <property type="component" value="Unassembled WGS sequence"/>
</dbReference>
<evidence type="ECO:0000313" key="2">
    <source>
        <dbReference type="Proteomes" id="UP001303046"/>
    </source>
</evidence>
<organism evidence="1 2">
    <name type="scientific">Necator americanus</name>
    <name type="common">Human hookworm</name>
    <dbReference type="NCBI Taxonomy" id="51031"/>
    <lineage>
        <taxon>Eukaryota</taxon>
        <taxon>Metazoa</taxon>
        <taxon>Ecdysozoa</taxon>
        <taxon>Nematoda</taxon>
        <taxon>Chromadorea</taxon>
        <taxon>Rhabditida</taxon>
        <taxon>Rhabditina</taxon>
        <taxon>Rhabditomorpha</taxon>
        <taxon>Strongyloidea</taxon>
        <taxon>Ancylostomatidae</taxon>
        <taxon>Bunostominae</taxon>
        <taxon>Necator</taxon>
    </lineage>
</organism>
<dbReference type="EMBL" id="JAVFWL010000002">
    <property type="protein sequence ID" value="KAK6734656.1"/>
    <property type="molecule type" value="Genomic_DNA"/>
</dbReference>
<reference evidence="1 2" key="1">
    <citation type="submission" date="2023-08" db="EMBL/GenBank/DDBJ databases">
        <title>A Necator americanus chromosomal reference genome.</title>
        <authorList>
            <person name="Ilik V."/>
            <person name="Petrzelkova K.J."/>
            <person name="Pardy F."/>
            <person name="Fuh T."/>
            <person name="Niatou-Singa F.S."/>
            <person name="Gouil Q."/>
            <person name="Baker L."/>
            <person name="Ritchie M.E."/>
            <person name="Jex A.R."/>
            <person name="Gazzola D."/>
            <person name="Li H."/>
            <person name="Toshio Fujiwara R."/>
            <person name="Zhan B."/>
            <person name="Aroian R.V."/>
            <person name="Pafco B."/>
            <person name="Schwarz E.M."/>
        </authorList>
    </citation>
    <scope>NUCLEOTIDE SEQUENCE [LARGE SCALE GENOMIC DNA]</scope>
    <source>
        <strain evidence="1 2">Aroian</strain>
        <tissue evidence="1">Whole animal</tissue>
    </source>
</reference>
<keyword evidence="2" id="KW-1185">Reference proteome</keyword>